<dbReference type="HAMAP" id="MF_01930">
    <property type="entry name" value="PurN"/>
    <property type="match status" value="1"/>
</dbReference>
<organism evidence="12">
    <name type="scientific">Chaetomium thermophilum (strain DSM 1495 / CBS 144.50 / IMI 039719)</name>
    <name type="common">Thermochaetoides thermophila</name>
    <dbReference type="NCBI Taxonomy" id="759272"/>
    <lineage>
        <taxon>Eukaryota</taxon>
        <taxon>Fungi</taxon>
        <taxon>Dikarya</taxon>
        <taxon>Ascomycota</taxon>
        <taxon>Pezizomycotina</taxon>
        <taxon>Sordariomycetes</taxon>
        <taxon>Sordariomycetidae</taxon>
        <taxon>Sordariales</taxon>
        <taxon>Chaetomiaceae</taxon>
        <taxon>Thermochaetoides</taxon>
    </lineage>
</organism>
<dbReference type="HOGENOM" id="CLU_038395_0_1_1"/>
<dbReference type="InterPro" id="IPR002376">
    <property type="entry name" value="Formyl_transf_N"/>
</dbReference>
<dbReference type="PANTHER" id="PTHR43369:SF2">
    <property type="entry name" value="PHOSPHORIBOSYLGLYCINAMIDE FORMYLTRANSFERASE"/>
    <property type="match status" value="1"/>
</dbReference>
<dbReference type="InterPro" id="IPR036477">
    <property type="entry name" value="Formyl_transf_N_sf"/>
</dbReference>
<comment type="similarity">
    <text evidence="6">Belongs to the GART family.</text>
</comment>
<evidence type="ECO:0000313" key="11">
    <source>
        <dbReference type="EMBL" id="EGS17571.1"/>
    </source>
</evidence>
<dbReference type="InterPro" id="IPR004607">
    <property type="entry name" value="GART"/>
</dbReference>
<dbReference type="GeneID" id="18260944"/>
<evidence type="ECO:0000313" key="12">
    <source>
        <dbReference type="Proteomes" id="UP000008066"/>
    </source>
</evidence>
<dbReference type="FunFam" id="3.40.50.170:FF:000009">
    <property type="entry name" value="Phosphoribosylglycinamide formyltransferase (Eurofung)"/>
    <property type="match status" value="1"/>
</dbReference>
<proteinExistence type="inferred from homology"/>
<dbReference type="CDD" id="cd08645">
    <property type="entry name" value="FMT_core_GART"/>
    <property type="match status" value="1"/>
</dbReference>
<evidence type="ECO:0000259" key="10">
    <source>
        <dbReference type="Pfam" id="PF00551"/>
    </source>
</evidence>
<gene>
    <name evidence="11" type="ORF">CTHT_0069060</name>
</gene>
<name>G0SH82_CHATD</name>
<dbReference type="OrthoDB" id="5575075at2759"/>
<protein>
    <recommendedName>
        <fullName evidence="3">Phosphoribosylglycinamide formyltransferase</fullName>
        <ecNumber evidence="2">2.1.2.2</ecNumber>
    </recommendedName>
    <alternativeName>
        <fullName evidence="8">5'-phosphoribosylglycinamide transformylase</fullName>
    </alternativeName>
    <alternativeName>
        <fullName evidence="7">GAR transformylase</fullName>
    </alternativeName>
</protein>
<keyword evidence="4 11" id="KW-0808">Transferase</keyword>
<accession>G0SH82</accession>
<sequence length="306" mass="33687">MAANNTNGTICVHGDCPSTGRLDDVWVFDVTSQTWTELPAAPPPARGDLRLPLSARSCIACTGTTASESKAARSFGSALHAMADPCRIVVFASGNGSNFQALIDAVKDGRIPNSKIIRLIVNRAKAYATTRADNAGIPWEYFNLISHGFQAKGEQDPVKIQEARNKYDAALAEKLLKGDYKPELVILAGWMYVFGKAFLDPLEAAGIKIINLHPALPGKYDGAGAIERAYQDFKAGRLENNRTGIMVHYVIDQVDRGEPILVREIECREDEDLHQLEERIHKNEHELIVEAAALVVKQILEQRSRQ</sequence>
<evidence type="ECO:0000256" key="1">
    <source>
        <dbReference type="ARBA" id="ARBA00005054"/>
    </source>
</evidence>
<dbReference type="GO" id="GO:0006189">
    <property type="term" value="P:'de novo' IMP biosynthetic process"/>
    <property type="evidence" value="ECO:0007669"/>
    <property type="project" value="InterPro"/>
</dbReference>
<feature type="domain" description="Formyl transferase N-terminal" evidence="10">
    <location>
        <begin position="87"/>
        <end position="291"/>
    </location>
</feature>
<dbReference type="PANTHER" id="PTHR43369">
    <property type="entry name" value="PHOSPHORIBOSYLGLYCINAMIDE FORMYLTRANSFERASE"/>
    <property type="match status" value="1"/>
</dbReference>
<dbReference type="STRING" id="759272.G0SH82"/>
<dbReference type="SUPFAM" id="SSF117281">
    <property type="entry name" value="Kelch motif"/>
    <property type="match status" value="1"/>
</dbReference>
<dbReference type="AlphaFoldDB" id="G0SH82"/>
<dbReference type="InterPro" id="IPR015915">
    <property type="entry name" value="Kelch-typ_b-propeller"/>
</dbReference>
<evidence type="ECO:0000256" key="8">
    <source>
        <dbReference type="ARBA" id="ARBA00041682"/>
    </source>
</evidence>
<dbReference type="SUPFAM" id="SSF53328">
    <property type="entry name" value="Formyltransferase"/>
    <property type="match status" value="1"/>
</dbReference>
<dbReference type="RefSeq" id="XP_006697189.1">
    <property type="nucleotide sequence ID" value="XM_006697126.1"/>
</dbReference>
<evidence type="ECO:0000256" key="7">
    <source>
        <dbReference type="ARBA" id="ARBA00041324"/>
    </source>
</evidence>
<dbReference type="eggNOG" id="KOG3076">
    <property type="taxonomic scope" value="Eukaryota"/>
</dbReference>
<evidence type="ECO:0000256" key="3">
    <source>
        <dbReference type="ARBA" id="ARBA00022076"/>
    </source>
</evidence>
<keyword evidence="5" id="KW-0658">Purine biosynthesis</keyword>
<comment type="catalytic activity">
    <reaction evidence="9">
        <text>N(1)-(5-phospho-beta-D-ribosyl)glycinamide + (6R)-10-formyltetrahydrofolate = N(2)-formyl-N(1)-(5-phospho-beta-D-ribosyl)glycinamide + (6S)-5,6,7,8-tetrahydrofolate + H(+)</text>
        <dbReference type="Rhea" id="RHEA:15053"/>
        <dbReference type="ChEBI" id="CHEBI:15378"/>
        <dbReference type="ChEBI" id="CHEBI:57453"/>
        <dbReference type="ChEBI" id="CHEBI:143788"/>
        <dbReference type="ChEBI" id="CHEBI:147286"/>
        <dbReference type="ChEBI" id="CHEBI:195366"/>
        <dbReference type="EC" id="2.1.2.2"/>
    </reaction>
</comment>
<dbReference type="Gene3D" id="3.40.50.170">
    <property type="entry name" value="Formyl transferase, N-terminal domain"/>
    <property type="match status" value="1"/>
</dbReference>
<keyword evidence="12" id="KW-1185">Reference proteome</keyword>
<evidence type="ECO:0000256" key="5">
    <source>
        <dbReference type="ARBA" id="ARBA00022755"/>
    </source>
</evidence>
<comment type="pathway">
    <text evidence="1">Purine metabolism; IMP biosynthesis via de novo pathway; N(2)-formyl-N(1)-(5-phospho-D-ribosyl)glycinamide from N(1)-(5-phospho-D-ribosyl)glycinamide (10-formyl THF route): step 1/1.</text>
</comment>
<dbReference type="KEGG" id="cthr:CTHT_0069060"/>
<evidence type="ECO:0000256" key="4">
    <source>
        <dbReference type="ARBA" id="ARBA00022679"/>
    </source>
</evidence>
<dbReference type="EMBL" id="GL988047">
    <property type="protein sequence ID" value="EGS17571.1"/>
    <property type="molecule type" value="Genomic_DNA"/>
</dbReference>
<dbReference type="GO" id="GO:0004644">
    <property type="term" value="F:phosphoribosylglycinamide formyltransferase activity"/>
    <property type="evidence" value="ECO:0007669"/>
    <property type="project" value="UniProtKB-EC"/>
</dbReference>
<evidence type="ECO:0000256" key="2">
    <source>
        <dbReference type="ARBA" id="ARBA00012254"/>
    </source>
</evidence>
<evidence type="ECO:0000256" key="6">
    <source>
        <dbReference type="ARBA" id="ARBA00038440"/>
    </source>
</evidence>
<evidence type="ECO:0000256" key="9">
    <source>
        <dbReference type="ARBA" id="ARBA00047664"/>
    </source>
</evidence>
<dbReference type="OMA" id="HKNEHEL"/>
<dbReference type="GO" id="GO:0005737">
    <property type="term" value="C:cytoplasm"/>
    <property type="evidence" value="ECO:0007669"/>
    <property type="project" value="TreeGrafter"/>
</dbReference>
<dbReference type="Proteomes" id="UP000008066">
    <property type="component" value="Unassembled WGS sequence"/>
</dbReference>
<dbReference type="Pfam" id="PF00551">
    <property type="entry name" value="Formyl_trans_N"/>
    <property type="match status" value="1"/>
</dbReference>
<reference evidence="11 12" key="1">
    <citation type="journal article" date="2011" name="Cell">
        <title>Insight into structure and assembly of the nuclear pore complex by utilizing the genome of a eukaryotic thermophile.</title>
        <authorList>
            <person name="Amlacher S."/>
            <person name="Sarges P."/>
            <person name="Flemming D."/>
            <person name="van Noort V."/>
            <person name="Kunze R."/>
            <person name="Devos D.P."/>
            <person name="Arumugam M."/>
            <person name="Bork P."/>
            <person name="Hurt E."/>
        </authorList>
    </citation>
    <scope>NUCLEOTIDE SEQUENCE [LARGE SCALE GENOMIC DNA]</scope>
    <source>
        <strain evidence="12">DSM 1495 / CBS 144.50 / IMI 039719</strain>
    </source>
</reference>
<dbReference type="NCBIfam" id="TIGR00639">
    <property type="entry name" value="PurN"/>
    <property type="match status" value="1"/>
</dbReference>
<dbReference type="EC" id="2.1.2.2" evidence="2"/>